<dbReference type="InterPro" id="IPR035965">
    <property type="entry name" value="PAS-like_dom_sf"/>
</dbReference>
<dbReference type="InterPro" id="IPR005467">
    <property type="entry name" value="His_kinase_dom"/>
</dbReference>
<sequence length="484" mass="54621">MDFEGNFTVKRNRQHELFASSDYTLLYLDSSGFVISYNGDVDHFLPIGVSDVLGISFLKLIGINSPSDEMQENIVKELILNGRSTLQIQLNEKKEGVSSFSADIVSLRDRANIVSGFVMVIMPSQKNEDNQVVDMISEIKDYAIFRLDSEGNVKNWNRGAERIKGYRAEEIVGSNFSIFYTPEDRDAGLPFSLLESAKKFGSANTIGWRLRKDGRKFWGNVTITAIHDMDGEVIGFSKVTHDLTEERNAELAMKELHRQLLTKTRDVEQFTFAASHDLLSPANSIISVASLLRETLGKKIDNEDLFYFQAIENSAGRIIQMLKSLLDHLKLDGKSTKQPCNLEEIVEYVKMDLRVEILDTKAIIKYDSLPIVLGHTTFLYQLFQNLLSNAIKFRKPDGIPEVHIRSIEKDDCWLLSVSDNGIGIANKDLEKIFILFQRLHSEDSYPGSGIGLTTCRKIVSLHGGEVWIESKPHHGTTVFFTLSL</sequence>
<evidence type="ECO:0000313" key="9">
    <source>
        <dbReference type="EMBL" id="PVH25325.1"/>
    </source>
</evidence>
<dbReference type="EC" id="2.7.13.3" evidence="2"/>
<dbReference type="GO" id="GO:0006355">
    <property type="term" value="P:regulation of DNA-templated transcription"/>
    <property type="evidence" value="ECO:0007669"/>
    <property type="project" value="InterPro"/>
</dbReference>
<evidence type="ECO:0000259" key="6">
    <source>
        <dbReference type="PROSITE" id="PS50109"/>
    </source>
</evidence>
<dbReference type="SMART" id="SM00387">
    <property type="entry name" value="HATPase_c"/>
    <property type="match status" value="1"/>
</dbReference>
<dbReference type="InterPro" id="IPR000700">
    <property type="entry name" value="PAS-assoc_C"/>
</dbReference>
<reference evidence="9 10" key="1">
    <citation type="submission" date="2018-04" db="EMBL/GenBank/DDBJ databases">
        <title>Sphingobacterium cortibacter sp. nov.</title>
        <authorList>
            <person name="Li Y."/>
        </authorList>
    </citation>
    <scope>NUCLEOTIDE SEQUENCE [LARGE SCALE GENOMIC DNA]</scope>
    <source>
        <strain evidence="9 10">2c-3</strain>
    </source>
</reference>
<dbReference type="OrthoDB" id="690563at2"/>
<evidence type="ECO:0000259" key="8">
    <source>
        <dbReference type="PROSITE" id="PS50113"/>
    </source>
</evidence>
<dbReference type="InterPro" id="IPR052162">
    <property type="entry name" value="Sensor_kinase/Photoreceptor"/>
</dbReference>
<dbReference type="FunFam" id="3.30.565.10:FF:000006">
    <property type="entry name" value="Sensor histidine kinase WalK"/>
    <property type="match status" value="1"/>
</dbReference>
<dbReference type="PANTHER" id="PTHR43304">
    <property type="entry name" value="PHYTOCHROME-LIKE PROTEIN CPH1"/>
    <property type="match status" value="1"/>
</dbReference>
<name>A0A2T8HIT8_9SPHI</name>
<dbReference type="InterPro" id="IPR003594">
    <property type="entry name" value="HATPase_dom"/>
</dbReference>
<dbReference type="SUPFAM" id="SSF55785">
    <property type="entry name" value="PYP-like sensor domain (PAS domain)"/>
    <property type="match status" value="1"/>
</dbReference>
<evidence type="ECO:0000256" key="1">
    <source>
        <dbReference type="ARBA" id="ARBA00000085"/>
    </source>
</evidence>
<dbReference type="CDD" id="cd00130">
    <property type="entry name" value="PAS"/>
    <property type="match status" value="1"/>
</dbReference>
<dbReference type="Gene3D" id="3.30.565.10">
    <property type="entry name" value="Histidine kinase-like ATPase, C-terminal domain"/>
    <property type="match status" value="1"/>
</dbReference>
<evidence type="ECO:0000256" key="4">
    <source>
        <dbReference type="ARBA" id="ARBA00022679"/>
    </source>
</evidence>
<keyword evidence="4" id="KW-0808">Transferase</keyword>
<evidence type="ECO:0000256" key="5">
    <source>
        <dbReference type="ARBA" id="ARBA00022777"/>
    </source>
</evidence>
<dbReference type="InterPro" id="IPR036097">
    <property type="entry name" value="HisK_dim/P_sf"/>
</dbReference>
<feature type="domain" description="Histidine kinase" evidence="6">
    <location>
        <begin position="273"/>
        <end position="484"/>
    </location>
</feature>
<organism evidence="9 10">
    <name type="scientific">Sphingobacterium corticibacter</name>
    <dbReference type="NCBI Taxonomy" id="2171749"/>
    <lineage>
        <taxon>Bacteria</taxon>
        <taxon>Pseudomonadati</taxon>
        <taxon>Bacteroidota</taxon>
        <taxon>Sphingobacteriia</taxon>
        <taxon>Sphingobacteriales</taxon>
        <taxon>Sphingobacteriaceae</taxon>
        <taxon>Sphingobacterium</taxon>
    </lineage>
</organism>
<dbReference type="InterPro" id="IPR013767">
    <property type="entry name" value="PAS_fold"/>
</dbReference>
<evidence type="ECO:0000256" key="3">
    <source>
        <dbReference type="ARBA" id="ARBA00022553"/>
    </source>
</evidence>
<dbReference type="PROSITE" id="PS50113">
    <property type="entry name" value="PAC"/>
    <property type="match status" value="1"/>
</dbReference>
<feature type="domain" description="PAC" evidence="8">
    <location>
        <begin position="203"/>
        <end position="255"/>
    </location>
</feature>
<proteinExistence type="predicted"/>
<evidence type="ECO:0000259" key="7">
    <source>
        <dbReference type="PROSITE" id="PS50112"/>
    </source>
</evidence>
<dbReference type="InterPro" id="IPR036890">
    <property type="entry name" value="HATPase_C_sf"/>
</dbReference>
<dbReference type="PROSITE" id="PS50112">
    <property type="entry name" value="PAS"/>
    <property type="match status" value="1"/>
</dbReference>
<dbReference type="SMART" id="SM00091">
    <property type="entry name" value="PAS"/>
    <property type="match status" value="2"/>
</dbReference>
<dbReference type="Gene3D" id="3.30.450.20">
    <property type="entry name" value="PAS domain"/>
    <property type="match status" value="1"/>
</dbReference>
<comment type="caution">
    <text evidence="9">The sequence shown here is derived from an EMBL/GenBank/DDBJ whole genome shotgun (WGS) entry which is preliminary data.</text>
</comment>
<gene>
    <name evidence="9" type="ORF">DC487_10420</name>
</gene>
<dbReference type="InterPro" id="IPR000014">
    <property type="entry name" value="PAS"/>
</dbReference>
<keyword evidence="5 9" id="KW-0418">Kinase</keyword>
<accession>A0A2T8HIT8</accession>
<dbReference type="InterPro" id="IPR004358">
    <property type="entry name" value="Sig_transdc_His_kin-like_C"/>
</dbReference>
<dbReference type="NCBIfam" id="TIGR00229">
    <property type="entry name" value="sensory_box"/>
    <property type="match status" value="1"/>
</dbReference>
<dbReference type="EMBL" id="QDKG01000003">
    <property type="protein sequence ID" value="PVH25325.1"/>
    <property type="molecule type" value="Genomic_DNA"/>
</dbReference>
<evidence type="ECO:0000256" key="2">
    <source>
        <dbReference type="ARBA" id="ARBA00012438"/>
    </source>
</evidence>
<dbReference type="SUPFAM" id="SSF55874">
    <property type="entry name" value="ATPase domain of HSP90 chaperone/DNA topoisomerase II/histidine kinase"/>
    <property type="match status" value="1"/>
</dbReference>
<keyword evidence="3" id="KW-0597">Phosphoprotein</keyword>
<dbReference type="SUPFAM" id="SSF47384">
    <property type="entry name" value="Homodimeric domain of signal transducing histidine kinase"/>
    <property type="match status" value="1"/>
</dbReference>
<evidence type="ECO:0000313" key="10">
    <source>
        <dbReference type="Proteomes" id="UP000245627"/>
    </source>
</evidence>
<dbReference type="AlphaFoldDB" id="A0A2T8HIT8"/>
<dbReference type="Proteomes" id="UP000245627">
    <property type="component" value="Unassembled WGS sequence"/>
</dbReference>
<dbReference type="PANTHER" id="PTHR43304:SF1">
    <property type="entry name" value="PAC DOMAIN-CONTAINING PROTEIN"/>
    <property type="match status" value="1"/>
</dbReference>
<protein>
    <recommendedName>
        <fullName evidence="2">histidine kinase</fullName>
        <ecNumber evidence="2">2.7.13.3</ecNumber>
    </recommendedName>
</protein>
<feature type="domain" description="PAS" evidence="7">
    <location>
        <begin position="144"/>
        <end position="186"/>
    </location>
</feature>
<dbReference type="Gene3D" id="1.10.287.130">
    <property type="match status" value="1"/>
</dbReference>
<keyword evidence="10" id="KW-1185">Reference proteome</keyword>
<dbReference type="PRINTS" id="PR00344">
    <property type="entry name" value="BCTRLSENSOR"/>
</dbReference>
<dbReference type="InterPro" id="IPR003661">
    <property type="entry name" value="HisK_dim/P_dom"/>
</dbReference>
<dbReference type="PROSITE" id="PS50109">
    <property type="entry name" value="HIS_KIN"/>
    <property type="match status" value="1"/>
</dbReference>
<dbReference type="Pfam" id="PF00989">
    <property type="entry name" value="PAS"/>
    <property type="match status" value="1"/>
</dbReference>
<dbReference type="Pfam" id="PF02518">
    <property type="entry name" value="HATPase_c"/>
    <property type="match status" value="1"/>
</dbReference>
<dbReference type="RefSeq" id="WP_116775912.1">
    <property type="nucleotide sequence ID" value="NZ_QDKG01000003.1"/>
</dbReference>
<dbReference type="CDD" id="cd00082">
    <property type="entry name" value="HisKA"/>
    <property type="match status" value="1"/>
</dbReference>
<comment type="catalytic activity">
    <reaction evidence="1">
        <text>ATP + protein L-histidine = ADP + protein N-phospho-L-histidine.</text>
        <dbReference type="EC" id="2.7.13.3"/>
    </reaction>
</comment>
<dbReference type="GO" id="GO:0000155">
    <property type="term" value="F:phosphorelay sensor kinase activity"/>
    <property type="evidence" value="ECO:0007669"/>
    <property type="project" value="InterPro"/>
</dbReference>